<evidence type="ECO:0000313" key="12">
    <source>
        <dbReference type="Proteomes" id="UP001163046"/>
    </source>
</evidence>
<evidence type="ECO:0000313" key="11">
    <source>
        <dbReference type="EMBL" id="KAJ7393058.1"/>
    </source>
</evidence>
<feature type="transmembrane region" description="Helical" evidence="9">
    <location>
        <begin position="31"/>
        <end position="53"/>
    </location>
</feature>
<reference evidence="11" key="1">
    <citation type="submission" date="2023-01" db="EMBL/GenBank/DDBJ databases">
        <title>Genome assembly of the deep-sea coral Lophelia pertusa.</title>
        <authorList>
            <person name="Herrera S."/>
            <person name="Cordes E."/>
        </authorList>
    </citation>
    <scope>NUCLEOTIDE SEQUENCE</scope>
    <source>
        <strain evidence="11">USNM1676648</strain>
        <tissue evidence="11">Polyp</tissue>
    </source>
</reference>
<comment type="subcellular location">
    <subcellularLocation>
        <location evidence="1">Membrane</location>
        <topology evidence="1">Multi-pass membrane protein</topology>
    </subcellularLocation>
</comment>
<name>A0A9X0DBV4_9CNID</name>
<feature type="domain" description="G-protein coupled receptors family 1 profile" evidence="10">
    <location>
        <begin position="44"/>
        <end position="387"/>
    </location>
</feature>
<accession>A0A9X0DBV4</accession>
<evidence type="ECO:0000256" key="4">
    <source>
        <dbReference type="ARBA" id="ARBA00023040"/>
    </source>
</evidence>
<feature type="transmembrane region" description="Helical" evidence="9">
    <location>
        <begin position="103"/>
        <end position="124"/>
    </location>
</feature>
<proteinExistence type="inferred from homology"/>
<dbReference type="PROSITE" id="PS00237">
    <property type="entry name" value="G_PROTEIN_RECEP_F1_1"/>
    <property type="match status" value="1"/>
</dbReference>
<dbReference type="PANTHER" id="PTHR45695">
    <property type="entry name" value="LEUCOKININ RECEPTOR-RELATED"/>
    <property type="match status" value="1"/>
</dbReference>
<feature type="transmembrane region" description="Helical" evidence="9">
    <location>
        <begin position="184"/>
        <end position="209"/>
    </location>
</feature>
<comment type="caution">
    <text evidence="11">The sequence shown here is derived from an EMBL/GenBank/DDBJ whole genome shotgun (WGS) entry which is preliminary data.</text>
</comment>
<evidence type="ECO:0000256" key="5">
    <source>
        <dbReference type="ARBA" id="ARBA00023136"/>
    </source>
</evidence>
<keyword evidence="6 8" id="KW-0675">Receptor</keyword>
<dbReference type="GO" id="GO:0004930">
    <property type="term" value="F:G protein-coupled receptor activity"/>
    <property type="evidence" value="ECO:0007669"/>
    <property type="project" value="UniProtKB-KW"/>
</dbReference>
<dbReference type="PANTHER" id="PTHR45695:SF9">
    <property type="entry name" value="LEUCOKININ RECEPTOR"/>
    <property type="match status" value="1"/>
</dbReference>
<evidence type="ECO:0000256" key="3">
    <source>
        <dbReference type="ARBA" id="ARBA00022989"/>
    </source>
</evidence>
<dbReference type="SUPFAM" id="SSF81321">
    <property type="entry name" value="Family A G protein-coupled receptor-like"/>
    <property type="match status" value="1"/>
</dbReference>
<dbReference type="AlphaFoldDB" id="A0A9X0DBV4"/>
<keyword evidence="4 8" id="KW-0297">G-protein coupled receptor</keyword>
<evidence type="ECO:0000256" key="8">
    <source>
        <dbReference type="RuleBase" id="RU000688"/>
    </source>
</evidence>
<keyword evidence="2 8" id="KW-0812">Transmembrane</keyword>
<dbReference type="GO" id="GO:0005886">
    <property type="term" value="C:plasma membrane"/>
    <property type="evidence" value="ECO:0007669"/>
    <property type="project" value="TreeGrafter"/>
</dbReference>
<keyword evidence="3 9" id="KW-1133">Transmembrane helix</keyword>
<dbReference type="OrthoDB" id="5964776at2759"/>
<dbReference type="EMBL" id="MU825399">
    <property type="protein sequence ID" value="KAJ7393058.1"/>
    <property type="molecule type" value="Genomic_DNA"/>
</dbReference>
<evidence type="ECO:0000256" key="7">
    <source>
        <dbReference type="ARBA" id="ARBA00023224"/>
    </source>
</evidence>
<dbReference type="InterPro" id="IPR017452">
    <property type="entry name" value="GPCR_Rhodpsn_7TM"/>
</dbReference>
<dbReference type="InterPro" id="IPR000276">
    <property type="entry name" value="GPCR_Rhodpsn"/>
</dbReference>
<dbReference type="Pfam" id="PF00001">
    <property type="entry name" value="7tm_1"/>
    <property type="match status" value="1"/>
</dbReference>
<feature type="transmembrane region" description="Helical" evidence="9">
    <location>
        <begin position="145"/>
        <end position="164"/>
    </location>
</feature>
<evidence type="ECO:0000256" key="1">
    <source>
        <dbReference type="ARBA" id="ARBA00004141"/>
    </source>
</evidence>
<sequence>MNNSTHITNVNSNSTHDARSYNTQWLDVLQFTLFAVIFTVSTTGNTLVCLVVARTRRMRTTRNYLLVNLAVSDLTVALLCIPFDMVLKIAAPDWPLGAAMCKLLWPSMTLVTNSSAATLAFISYDRYRAVVRPTRPRFSTRQTGFIIGAIWVVSLLLVLPYVLALRVIDNNCTEKWPSDSTRKIYTVGLFVFQYALPLVIIAVAYVRVVRKLREQAEKMARNYEVSLKPPSPPSPRLVKDRWNFKSNRTPQMCDTLSVSSPLQEKKLFVNGNLKKKHYLGRKILAVKMRDTASPLPPRKLYARGDKEKQQTYAIGKNKEARRLEHNTKVVKMLVSVVLLYAICLLPNQAVWLWYEFGSGQSWPHINELLIFGSLMVYINSSVNPLLYAGMNEEFRKGFIGIIKCQWKEQPELI</sequence>
<comment type="similarity">
    <text evidence="8">Belongs to the G-protein coupled receptor 1 family.</text>
</comment>
<evidence type="ECO:0000256" key="2">
    <source>
        <dbReference type="ARBA" id="ARBA00022692"/>
    </source>
</evidence>
<feature type="transmembrane region" description="Helical" evidence="9">
    <location>
        <begin position="329"/>
        <end position="348"/>
    </location>
</feature>
<dbReference type="Proteomes" id="UP001163046">
    <property type="component" value="Unassembled WGS sequence"/>
</dbReference>
<keyword evidence="12" id="KW-1185">Reference proteome</keyword>
<dbReference type="PRINTS" id="PR00237">
    <property type="entry name" value="GPCRRHODOPSN"/>
</dbReference>
<dbReference type="PROSITE" id="PS50262">
    <property type="entry name" value="G_PROTEIN_RECEP_F1_2"/>
    <property type="match status" value="1"/>
</dbReference>
<protein>
    <recommendedName>
        <fullName evidence="10">G-protein coupled receptors family 1 profile domain-containing protein</fullName>
    </recommendedName>
</protein>
<organism evidence="11 12">
    <name type="scientific">Desmophyllum pertusum</name>
    <dbReference type="NCBI Taxonomy" id="174260"/>
    <lineage>
        <taxon>Eukaryota</taxon>
        <taxon>Metazoa</taxon>
        <taxon>Cnidaria</taxon>
        <taxon>Anthozoa</taxon>
        <taxon>Hexacorallia</taxon>
        <taxon>Scleractinia</taxon>
        <taxon>Caryophylliina</taxon>
        <taxon>Caryophylliidae</taxon>
        <taxon>Desmophyllum</taxon>
    </lineage>
</organism>
<evidence type="ECO:0000256" key="9">
    <source>
        <dbReference type="SAM" id="Phobius"/>
    </source>
</evidence>
<evidence type="ECO:0000259" key="10">
    <source>
        <dbReference type="PROSITE" id="PS50262"/>
    </source>
</evidence>
<keyword evidence="5 9" id="KW-0472">Membrane</keyword>
<keyword evidence="7 8" id="KW-0807">Transducer</keyword>
<feature type="transmembrane region" description="Helical" evidence="9">
    <location>
        <begin position="368"/>
        <end position="388"/>
    </location>
</feature>
<gene>
    <name evidence="11" type="ORF">OS493_008354</name>
</gene>
<evidence type="ECO:0000256" key="6">
    <source>
        <dbReference type="ARBA" id="ARBA00023170"/>
    </source>
</evidence>
<dbReference type="Gene3D" id="1.20.1070.10">
    <property type="entry name" value="Rhodopsin 7-helix transmembrane proteins"/>
    <property type="match status" value="1"/>
</dbReference>
<feature type="transmembrane region" description="Helical" evidence="9">
    <location>
        <begin position="65"/>
        <end position="91"/>
    </location>
</feature>